<evidence type="ECO:0000313" key="7">
    <source>
        <dbReference type="Proteomes" id="UP001139516"/>
    </source>
</evidence>
<dbReference type="AlphaFoldDB" id="A0A9X1Y8Y2"/>
<dbReference type="PANTHER" id="PTHR30537">
    <property type="entry name" value="HTH-TYPE TRANSCRIPTIONAL REGULATOR"/>
    <property type="match status" value="1"/>
</dbReference>
<evidence type="ECO:0000256" key="4">
    <source>
        <dbReference type="ARBA" id="ARBA00023163"/>
    </source>
</evidence>
<dbReference type="FunFam" id="1.10.10.10:FF:000001">
    <property type="entry name" value="LysR family transcriptional regulator"/>
    <property type="match status" value="1"/>
</dbReference>
<dbReference type="InterPro" id="IPR005119">
    <property type="entry name" value="LysR_subst-bd"/>
</dbReference>
<comment type="similarity">
    <text evidence="1">Belongs to the LysR transcriptional regulatory family.</text>
</comment>
<organism evidence="6 7">
    <name type="scientific">Roseomonas acroporae</name>
    <dbReference type="NCBI Taxonomy" id="2937791"/>
    <lineage>
        <taxon>Bacteria</taxon>
        <taxon>Pseudomonadati</taxon>
        <taxon>Pseudomonadota</taxon>
        <taxon>Alphaproteobacteria</taxon>
        <taxon>Acetobacterales</taxon>
        <taxon>Roseomonadaceae</taxon>
        <taxon>Roseomonas</taxon>
    </lineage>
</organism>
<dbReference type="SUPFAM" id="SSF53850">
    <property type="entry name" value="Periplasmic binding protein-like II"/>
    <property type="match status" value="1"/>
</dbReference>
<dbReference type="InterPro" id="IPR036388">
    <property type="entry name" value="WH-like_DNA-bd_sf"/>
</dbReference>
<evidence type="ECO:0000256" key="2">
    <source>
        <dbReference type="ARBA" id="ARBA00023015"/>
    </source>
</evidence>
<gene>
    <name evidence="6" type="ORF">M0638_15055</name>
</gene>
<evidence type="ECO:0000259" key="5">
    <source>
        <dbReference type="PROSITE" id="PS50931"/>
    </source>
</evidence>
<dbReference type="EMBL" id="JALPRX010000064">
    <property type="protein sequence ID" value="MCK8785703.1"/>
    <property type="molecule type" value="Genomic_DNA"/>
</dbReference>
<proteinExistence type="inferred from homology"/>
<dbReference type="GO" id="GO:0006351">
    <property type="term" value="P:DNA-templated transcription"/>
    <property type="evidence" value="ECO:0007669"/>
    <property type="project" value="TreeGrafter"/>
</dbReference>
<keyword evidence="4" id="KW-0804">Transcription</keyword>
<dbReference type="InterPro" id="IPR000847">
    <property type="entry name" value="LysR_HTH_N"/>
</dbReference>
<sequence length="298" mass="32563">MLEWDDLRHFLAIARHGSLSAAARALGVAQPTMGRRLAALEQRAGARLLERTPGGYTLTPAGEAALGHAERIENEVLAVERGIGGRDVRLEGRIRLTAVETLVVDILLPELADFAARYPGITLELITDTRPLSLARREADVALRMARPDQGDLVARQVSRIDHGLYASRDYLDRHGTPDLAAGAPGHRVVLALEDLMRLQEMAWLAGMTGRAQVALRSNSRFAQRQAACGGMGLACLARYLGDAAPALVRLETPVPPPRREVWLVVHRDTRHTPRIRSLTDFLGTAFQRRVAVLAPEG</sequence>
<dbReference type="Pfam" id="PF03466">
    <property type="entry name" value="LysR_substrate"/>
    <property type="match status" value="1"/>
</dbReference>
<reference evidence="6" key="1">
    <citation type="submission" date="2022-04" db="EMBL/GenBank/DDBJ databases">
        <title>Roseomonas acroporae sp. nov., isolated from coral Acropora digitifera.</title>
        <authorList>
            <person name="Sun H."/>
        </authorList>
    </citation>
    <scope>NUCLEOTIDE SEQUENCE</scope>
    <source>
        <strain evidence="6">NAR14</strain>
    </source>
</reference>
<dbReference type="PRINTS" id="PR00039">
    <property type="entry name" value="HTHLYSR"/>
</dbReference>
<dbReference type="PANTHER" id="PTHR30537:SF3">
    <property type="entry name" value="TRANSCRIPTIONAL REGULATORY PROTEIN"/>
    <property type="match status" value="1"/>
</dbReference>
<dbReference type="GO" id="GO:0003700">
    <property type="term" value="F:DNA-binding transcription factor activity"/>
    <property type="evidence" value="ECO:0007669"/>
    <property type="project" value="InterPro"/>
</dbReference>
<accession>A0A9X1Y8Y2</accession>
<dbReference type="Gene3D" id="1.10.10.10">
    <property type="entry name" value="Winged helix-like DNA-binding domain superfamily/Winged helix DNA-binding domain"/>
    <property type="match status" value="1"/>
</dbReference>
<dbReference type="PROSITE" id="PS50931">
    <property type="entry name" value="HTH_LYSR"/>
    <property type="match status" value="1"/>
</dbReference>
<feature type="domain" description="HTH lysR-type" evidence="5">
    <location>
        <begin position="2"/>
        <end position="59"/>
    </location>
</feature>
<protein>
    <submittedName>
        <fullName evidence="6">LysR family transcriptional regulator</fullName>
    </submittedName>
</protein>
<dbReference type="InterPro" id="IPR036390">
    <property type="entry name" value="WH_DNA-bd_sf"/>
</dbReference>
<evidence type="ECO:0000313" key="6">
    <source>
        <dbReference type="EMBL" id="MCK8785703.1"/>
    </source>
</evidence>
<dbReference type="GO" id="GO:0043565">
    <property type="term" value="F:sequence-specific DNA binding"/>
    <property type="evidence" value="ECO:0007669"/>
    <property type="project" value="TreeGrafter"/>
</dbReference>
<keyword evidence="2" id="KW-0805">Transcription regulation</keyword>
<dbReference type="RefSeq" id="WP_248667820.1">
    <property type="nucleotide sequence ID" value="NZ_JALPRX010000064.1"/>
</dbReference>
<keyword evidence="3" id="KW-0238">DNA-binding</keyword>
<evidence type="ECO:0000256" key="1">
    <source>
        <dbReference type="ARBA" id="ARBA00009437"/>
    </source>
</evidence>
<dbReference type="InterPro" id="IPR058163">
    <property type="entry name" value="LysR-type_TF_proteobact-type"/>
</dbReference>
<comment type="caution">
    <text evidence="6">The sequence shown here is derived from an EMBL/GenBank/DDBJ whole genome shotgun (WGS) entry which is preliminary data.</text>
</comment>
<dbReference type="Proteomes" id="UP001139516">
    <property type="component" value="Unassembled WGS sequence"/>
</dbReference>
<dbReference type="SUPFAM" id="SSF46785">
    <property type="entry name" value="Winged helix' DNA-binding domain"/>
    <property type="match status" value="1"/>
</dbReference>
<dbReference type="Pfam" id="PF00126">
    <property type="entry name" value="HTH_1"/>
    <property type="match status" value="1"/>
</dbReference>
<evidence type="ECO:0000256" key="3">
    <source>
        <dbReference type="ARBA" id="ARBA00023125"/>
    </source>
</evidence>
<dbReference type="Gene3D" id="3.40.190.290">
    <property type="match status" value="1"/>
</dbReference>
<name>A0A9X1Y8Y2_9PROT</name>
<keyword evidence="7" id="KW-1185">Reference proteome</keyword>